<dbReference type="PANTHER" id="PTHR30290:SF83">
    <property type="entry name" value="ABC TRANSPORTER SUBSTRATE-BINDING PROTEIN"/>
    <property type="match status" value="1"/>
</dbReference>
<accession>A0ABQ6HJW8</accession>
<comment type="caution">
    <text evidence="3">The sequence shown here is derived from an EMBL/GenBank/DDBJ whole genome shotgun (WGS) entry which is preliminary data.</text>
</comment>
<dbReference type="InterPro" id="IPR000914">
    <property type="entry name" value="SBP_5_dom"/>
</dbReference>
<sequence length="580" mass="62224">MMRTTKGVMVVALGAVATVGLSACGGGGGGTTGNATGGTSAAAKGGNLTILELGPREHLDPQRMYLGADITFANRTYVRSLTAYSPGSDGKLVADLATDTGTMSDGGKTWTFTLADGNKWEDGKPVTCADAKYGVSRTFAQDVITGGPNYAIQFLDIPTTKDKDGNEVPVYNGPYKKAGQAEFDKAVTCEGNKITYKFKKPWTDFNMNTGALLAFAPYRQDKDQGAKSDFVPFSNGPYKISGTFDQNKGGKWVRNDQWDESKDPFRKAYPDTVTNTLGVQNEVAYPRIVADAGEDKNSYVGIQAPPSVLPQITGNPAAKSRSINVAAPYVDYIQPNMKSKVFSNEKARQAFAVATNRDAYITAYGGPSVMTPTYAMCNKELKCYKDFNPFGAPTAGDPAKAKQLLQEAGMTLPVPITVVYRSRPTADKALAGLKQSWDQAGFNVTLQGLTESYYATIQGPAMATKDAFWGGWGADWPSGSTVLPALFDGRVNISAGGSGQDYGYFNDPEVNAAIDKAYTIANEDEREKAWGDVDEMINKKAGVIPLVNQKFTFLHGSNIKNFEPATFLGSYPDTARIAVK</sequence>
<name>A0ABQ6HJW8_9MICO</name>
<dbReference type="InterPro" id="IPR030678">
    <property type="entry name" value="Peptide/Ni-bd"/>
</dbReference>
<feature type="signal peptide" evidence="1">
    <location>
        <begin position="1"/>
        <end position="23"/>
    </location>
</feature>
<dbReference type="SUPFAM" id="SSF53850">
    <property type="entry name" value="Periplasmic binding protein-like II"/>
    <property type="match status" value="1"/>
</dbReference>
<evidence type="ECO:0000313" key="4">
    <source>
        <dbReference type="Proteomes" id="UP001157109"/>
    </source>
</evidence>
<feature type="domain" description="Solute-binding protein family 5" evidence="2">
    <location>
        <begin position="91"/>
        <end position="489"/>
    </location>
</feature>
<organism evidence="3 4">
    <name type="scientific">Arsenicicoccus piscis</name>
    <dbReference type="NCBI Taxonomy" id="673954"/>
    <lineage>
        <taxon>Bacteria</taxon>
        <taxon>Bacillati</taxon>
        <taxon>Actinomycetota</taxon>
        <taxon>Actinomycetes</taxon>
        <taxon>Micrococcales</taxon>
        <taxon>Intrasporangiaceae</taxon>
        <taxon>Arsenicicoccus</taxon>
    </lineage>
</organism>
<gene>
    <name evidence="3" type="ORF">GCM10025862_04460</name>
</gene>
<feature type="chain" id="PRO_5045239158" evidence="1">
    <location>
        <begin position="24"/>
        <end position="580"/>
    </location>
</feature>
<dbReference type="EMBL" id="BSUJ01000001">
    <property type="protein sequence ID" value="GMA18425.1"/>
    <property type="molecule type" value="Genomic_DNA"/>
</dbReference>
<dbReference type="InterPro" id="IPR039424">
    <property type="entry name" value="SBP_5"/>
</dbReference>
<dbReference type="Proteomes" id="UP001157109">
    <property type="component" value="Unassembled WGS sequence"/>
</dbReference>
<dbReference type="PANTHER" id="PTHR30290">
    <property type="entry name" value="PERIPLASMIC BINDING COMPONENT OF ABC TRANSPORTER"/>
    <property type="match status" value="1"/>
</dbReference>
<protein>
    <submittedName>
        <fullName evidence="3">ABC transporter substrate-binding protein</fullName>
    </submittedName>
</protein>
<dbReference type="Gene3D" id="3.10.105.10">
    <property type="entry name" value="Dipeptide-binding Protein, Domain 3"/>
    <property type="match status" value="1"/>
</dbReference>
<reference evidence="4" key="1">
    <citation type="journal article" date="2019" name="Int. J. Syst. Evol. Microbiol.">
        <title>The Global Catalogue of Microorganisms (GCM) 10K type strain sequencing project: providing services to taxonomists for standard genome sequencing and annotation.</title>
        <authorList>
            <consortium name="The Broad Institute Genomics Platform"/>
            <consortium name="The Broad Institute Genome Sequencing Center for Infectious Disease"/>
            <person name="Wu L."/>
            <person name="Ma J."/>
        </authorList>
    </citation>
    <scope>NUCLEOTIDE SEQUENCE [LARGE SCALE GENOMIC DNA]</scope>
    <source>
        <strain evidence="4">NBRC 105830</strain>
    </source>
</reference>
<evidence type="ECO:0000259" key="2">
    <source>
        <dbReference type="Pfam" id="PF00496"/>
    </source>
</evidence>
<dbReference type="RefSeq" id="WP_241444254.1">
    <property type="nucleotide sequence ID" value="NZ_BSUJ01000001.1"/>
</dbReference>
<dbReference type="PROSITE" id="PS51257">
    <property type="entry name" value="PROKAR_LIPOPROTEIN"/>
    <property type="match status" value="1"/>
</dbReference>
<keyword evidence="4" id="KW-1185">Reference proteome</keyword>
<dbReference type="Pfam" id="PF00496">
    <property type="entry name" value="SBP_bac_5"/>
    <property type="match status" value="1"/>
</dbReference>
<dbReference type="CDD" id="cd08506">
    <property type="entry name" value="PBP2_clavulanate_OppA2"/>
    <property type="match status" value="1"/>
</dbReference>
<evidence type="ECO:0000313" key="3">
    <source>
        <dbReference type="EMBL" id="GMA18425.1"/>
    </source>
</evidence>
<keyword evidence="1" id="KW-0732">Signal</keyword>
<evidence type="ECO:0000256" key="1">
    <source>
        <dbReference type="SAM" id="SignalP"/>
    </source>
</evidence>
<dbReference type="PIRSF" id="PIRSF002741">
    <property type="entry name" value="MppA"/>
    <property type="match status" value="1"/>
</dbReference>
<proteinExistence type="predicted"/>
<dbReference type="Gene3D" id="3.40.190.10">
    <property type="entry name" value="Periplasmic binding protein-like II"/>
    <property type="match status" value="1"/>
</dbReference>